<gene>
    <name evidence="19" type="primary">dctB1</name>
    <name evidence="19" type="ORF">OAN307_c09420</name>
</gene>
<keyword evidence="9" id="KW-0547">Nucleotide-binding</keyword>
<evidence type="ECO:0000256" key="16">
    <source>
        <dbReference type="ARBA" id="ARBA00073143"/>
    </source>
</evidence>
<dbReference type="EC" id="2.7.13.3" evidence="3"/>
<protein>
    <recommendedName>
        <fullName evidence="16">C4-dicarboxylate transport sensor protein DctB</fullName>
        <ecNumber evidence="3">2.7.13.3</ecNumber>
    </recommendedName>
</protein>
<dbReference type="SUPFAM" id="SSF47384">
    <property type="entry name" value="Homodimeric domain of signal transducing histidine kinase"/>
    <property type="match status" value="1"/>
</dbReference>
<evidence type="ECO:0000256" key="12">
    <source>
        <dbReference type="ARBA" id="ARBA00022989"/>
    </source>
</evidence>
<dbReference type="FunFam" id="1.10.287.130:FF:000049">
    <property type="entry name" value="C4-dicarboxylate transport sensor protein DctB"/>
    <property type="match status" value="1"/>
</dbReference>
<evidence type="ECO:0000256" key="10">
    <source>
        <dbReference type="ARBA" id="ARBA00022777"/>
    </source>
</evidence>
<name>M9R8J9_9RHOB</name>
<evidence type="ECO:0000256" key="2">
    <source>
        <dbReference type="ARBA" id="ARBA00004429"/>
    </source>
</evidence>
<feature type="transmembrane region" description="Helical" evidence="17">
    <location>
        <begin position="312"/>
        <end position="331"/>
    </location>
</feature>
<evidence type="ECO:0000256" key="9">
    <source>
        <dbReference type="ARBA" id="ARBA00022741"/>
    </source>
</evidence>
<dbReference type="STRING" id="391626.OAN307_c09420"/>
<dbReference type="KEGG" id="oat:OAN307_c09420"/>
<keyword evidence="7 19" id="KW-0808">Transferase</keyword>
<dbReference type="PIRSF" id="PIRSF036431">
    <property type="entry name" value="STHK_DctB"/>
    <property type="match status" value="1"/>
</dbReference>
<feature type="domain" description="Histidine kinase" evidence="18">
    <location>
        <begin position="390"/>
        <end position="599"/>
    </location>
</feature>
<dbReference type="PANTHER" id="PTHR43065:SF46">
    <property type="entry name" value="C4-DICARBOXYLATE TRANSPORT SENSOR PROTEIN DCTB"/>
    <property type="match status" value="1"/>
</dbReference>
<evidence type="ECO:0000259" key="18">
    <source>
        <dbReference type="PROSITE" id="PS50109"/>
    </source>
</evidence>
<dbReference type="SUPFAM" id="SSF103190">
    <property type="entry name" value="Sensory domain-like"/>
    <property type="match status" value="1"/>
</dbReference>
<dbReference type="Proteomes" id="UP000005307">
    <property type="component" value="Chromosome"/>
</dbReference>
<evidence type="ECO:0000256" key="14">
    <source>
        <dbReference type="ARBA" id="ARBA00023136"/>
    </source>
</evidence>
<dbReference type="eggNOG" id="COG4191">
    <property type="taxonomic scope" value="Bacteria"/>
</dbReference>
<evidence type="ECO:0000256" key="7">
    <source>
        <dbReference type="ARBA" id="ARBA00022679"/>
    </source>
</evidence>
<keyword evidence="4" id="KW-1003">Cell membrane</keyword>
<dbReference type="InterPro" id="IPR036890">
    <property type="entry name" value="HATPase_C_sf"/>
</dbReference>
<proteinExistence type="predicted"/>
<evidence type="ECO:0000256" key="1">
    <source>
        <dbReference type="ARBA" id="ARBA00000085"/>
    </source>
</evidence>
<dbReference type="InterPro" id="IPR004358">
    <property type="entry name" value="Sig_transdc_His_kin-like_C"/>
</dbReference>
<evidence type="ECO:0000256" key="11">
    <source>
        <dbReference type="ARBA" id="ARBA00022840"/>
    </source>
</evidence>
<dbReference type="PROSITE" id="PS50109">
    <property type="entry name" value="HIS_KIN"/>
    <property type="match status" value="1"/>
</dbReference>
<keyword evidence="5" id="KW-0997">Cell inner membrane</keyword>
<dbReference type="SUPFAM" id="SSF55874">
    <property type="entry name" value="ATPase domain of HSP90 chaperone/DNA topoisomerase II/histidine kinase"/>
    <property type="match status" value="1"/>
</dbReference>
<evidence type="ECO:0000256" key="15">
    <source>
        <dbReference type="ARBA" id="ARBA00059004"/>
    </source>
</evidence>
<evidence type="ECO:0000313" key="20">
    <source>
        <dbReference type="Proteomes" id="UP000005307"/>
    </source>
</evidence>
<dbReference type="HOGENOM" id="CLU_000445_94_2_5"/>
<keyword evidence="11" id="KW-0067">ATP-binding</keyword>
<dbReference type="InterPro" id="IPR036097">
    <property type="entry name" value="HisK_dim/P_sf"/>
</dbReference>
<dbReference type="CDD" id="cd00082">
    <property type="entry name" value="HisKA"/>
    <property type="match status" value="1"/>
</dbReference>
<keyword evidence="8 17" id="KW-0812">Transmembrane</keyword>
<dbReference type="InterPro" id="IPR017055">
    <property type="entry name" value="Sig_transdc_His_kinase_DctB"/>
</dbReference>
<comment type="catalytic activity">
    <reaction evidence="1">
        <text>ATP + protein L-histidine = ADP + protein N-phospho-L-histidine.</text>
        <dbReference type="EC" id="2.7.13.3"/>
    </reaction>
</comment>
<dbReference type="InterPro" id="IPR003594">
    <property type="entry name" value="HATPase_dom"/>
</dbReference>
<comment type="function">
    <text evidence="15">Member of the two-component regulatory system DctB/DctD involved in the transport of C4-dicarboxylates. DctB functions as a membrane-associated protein kinase that phosphorylates DctD in response to environmental signals.</text>
</comment>
<dbReference type="Gene3D" id="3.30.450.20">
    <property type="entry name" value="PAS domain"/>
    <property type="match status" value="2"/>
</dbReference>
<dbReference type="Pfam" id="PF02518">
    <property type="entry name" value="HATPase_c"/>
    <property type="match status" value="1"/>
</dbReference>
<dbReference type="SMART" id="SM00388">
    <property type="entry name" value="HisKA"/>
    <property type="match status" value="1"/>
</dbReference>
<keyword evidence="20" id="KW-1185">Reference proteome</keyword>
<dbReference type="GO" id="GO:0005524">
    <property type="term" value="F:ATP binding"/>
    <property type="evidence" value="ECO:0007669"/>
    <property type="project" value="UniProtKB-KW"/>
</dbReference>
<comment type="subcellular location">
    <subcellularLocation>
        <location evidence="2">Cell inner membrane</location>
        <topology evidence="2">Multi-pass membrane protein</topology>
    </subcellularLocation>
</comment>
<evidence type="ECO:0000313" key="19">
    <source>
        <dbReference type="EMBL" id="AGI66661.1"/>
    </source>
</evidence>
<dbReference type="GO" id="GO:0000155">
    <property type="term" value="F:phosphorelay sensor kinase activity"/>
    <property type="evidence" value="ECO:0007669"/>
    <property type="project" value="InterPro"/>
</dbReference>
<dbReference type="PANTHER" id="PTHR43065">
    <property type="entry name" value="SENSOR HISTIDINE KINASE"/>
    <property type="match status" value="1"/>
</dbReference>
<dbReference type="SMART" id="SM00387">
    <property type="entry name" value="HATPase_c"/>
    <property type="match status" value="1"/>
</dbReference>
<dbReference type="EMBL" id="CP003740">
    <property type="protein sequence ID" value="AGI66661.1"/>
    <property type="molecule type" value="Genomic_DNA"/>
</dbReference>
<reference evidence="19 20" key="1">
    <citation type="journal article" date="2013" name="PLoS ONE">
        <title>Poles Apart: Arctic and Antarctic Octadecabacter strains Share High Genome Plasticity and a New Type of Xanthorhodopsin.</title>
        <authorList>
            <person name="Vollmers J."/>
            <person name="Voget S."/>
            <person name="Dietrich S."/>
            <person name="Gollnow K."/>
            <person name="Smits M."/>
            <person name="Meyer K."/>
            <person name="Brinkhoff T."/>
            <person name="Simon M."/>
            <person name="Daniel R."/>
        </authorList>
    </citation>
    <scope>NUCLEOTIDE SEQUENCE [LARGE SCALE GENOMIC DNA]</scope>
    <source>
        <strain evidence="19 20">307</strain>
    </source>
</reference>
<evidence type="ECO:0000256" key="6">
    <source>
        <dbReference type="ARBA" id="ARBA00022553"/>
    </source>
</evidence>
<dbReference type="GO" id="GO:0005886">
    <property type="term" value="C:plasma membrane"/>
    <property type="evidence" value="ECO:0007669"/>
    <property type="project" value="UniProtKB-SubCell"/>
</dbReference>
<keyword evidence="10" id="KW-0418">Kinase</keyword>
<dbReference type="Gene3D" id="3.30.565.10">
    <property type="entry name" value="Histidine kinase-like ATPase, C-terminal domain"/>
    <property type="match status" value="1"/>
</dbReference>
<feature type="transmembrane region" description="Helical" evidence="17">
    <location>
        <begin position="21"/>
        <end position="41"/>
    </location>
</feature>
<dbReference type="InterPro" id="IPR003661">
    <property type="entry name" value="HisK_dim/P_dom"/>
</dbReference>
<dbReference type="InterPro" id="IPR005467">
    <property type="entry name" value="His_kinase_dom"/>
</dbReference>
<dbReference type="CDD" id="cd18773">
    <property type="entry name" value="PDC1_HK_sensor"/>
    <property type="match status" value="1"/>
</dbReference>
<dbReference type="AlphaFoldDB" id="M9R8J9"/>
<keyword evidence="13" id="KW-0902">Two-component regulatory system</keyword>
<keyword evidence="14 17" id="KW-0472">Membrane</keyword>
<sequence>MRLQVSGPLSHILPMIFTRRSAFLCVASLASVFIIGGAASFTPLERYYFQRQAEQNNVPLRLAAESLRAALDRYAPLPALIAERPSLTQLLSRPDDGALVAQVNEDLRQTASVVRASDVFLMDITGKTLAAASYLGPESNLDRNFSYKTYFAQALRGDLSSFQVYGTTTGEQGYFYAAPVEDGDRIVGVLAIRFNITAFESVWRGADSEFAVFDSNDFILMSSRPDWHFRAMRPLSDATRQVIAQNLQYPIDRIDLLPITTRSLSESAQYLSIEGDRRESFVMSSLKLPDRNWTIASLSPTTPATLNALRTLLIAGLTILLILVGLLAYLLRQARHLEKLSQQEKAKRALEVAVADRTAELRQALADLEQTQTELVQAGKLAGLGQMSAALSHELNQPLAAVKTYSDNARAFLRRENIKEADENLGRISKMVDRMASISAHLRNFARRPQQAIGAVQLDAVVQDALGVVDVRLNSEGGRVVYNLADSDVYVIGGHVRLQQVIVNLINNALDAMAGQNDPVVELSVSGTSLRVRDTGAGLDPEISNQIFDPFFTTKAPGKGLGLGLSISYNIVSDFGGTLTVTNHQDGGAIFCVMLLPATSEHMAAQ</sequence>
<evidence type="ECO:0000256" key="17">
    <source>
        <dbReference type="SAM" id="Phobius"/>
    </source>
</evidence>
<dbReference type="InterPro" id="IPR029151">
    <property type="entry name" value="Sensor-like_sf"/>
</dbReference>
<evidence type="ECO:0000256" key="5">
    <source>
        <dbReference type="ARBA" id="ARBA00022519"/>
    </source>
</evidence>
<evidence type="ECO:0000256" key="4">
    <source>
        <dbReference type="ARBA" id="ARBA00022475"/>
    </source>
</evidence>
<dbReference type="Pfam" id="PF00512">
    <property type="entry name" value="HisKA"/>
    <property type="match status" value="1"/>
</dbReference>
<keyword evidence="6" id="KW-0597">Phosphoprotein</keyword>
<accession>M9R8J9</accession>
<dbReference type="PRINTS" id="PR00344">
    <property type="entry name" value="BCTRLSENSOR"/>
</dbReference>
<evidence type="ECO:0000256" key="3">
    <source>
        <dbReference type="ARBA" id="ARBA00012438"/>
    </source>
</evidence>
<dbReference type="Gene3D" id="1.10.287.130">
    <property type="match status" value="1"/>
</dbReference>
<organism evidence="19 20">
    <name type="scientific">Octadecabacter antarcticus 307</name>
    <dbReference type="NCBI Taxonomy" id="391626"/>
    <lineage>
        <taxon>Bacteria</taxon>
        <taxon>Pseudomonadati</taxon>
        <taxon>Pseudomonadota</taxon>
        <taxon>Alphaproteobacteria</taxon>
        <taxon>Rhodobacterales</taxon>
        <taxon>Roseobacteraceae</taxon>
        <taxon>Octadecabacter</taxon>
    </lineage>
</organism>
<keyword evidence="12 17" id="KW-1133">Transmembrane helix</keyword>
<evidence type="ECO:0000256" key="13">
    <source>
        <dbReference type="ARBA" id="ARBA00023012"/>
    </source>
</evidence>
<evidence type="ECO:0000256" key="8">
    <source>
        <dbReference type="ARBA" id="ARBA00022692"/>
    </source>
</evidence>